<accession>A0A6A3GY43</accession>
<reference evidence="5 6" key="1">
    <citation type="submission" date="2018-09" db="EMBL/GenBank/DDBJ databases">
        <title>Genomic investigation of the strawberry pathogen Phytophthora fragariae indicates pathogenicity is determined by transcriptional variation in three key races.</title>
        <authorList>
            <person name="Adams T.M."/>
            <person name="Armitage A.D."/>
            <person name="Sobczyk M.K."/>
            <person name="Bates H.J."/>
            <person name="Dunwell J.M."/>
            <person name="Nellist C.F."/>
            <person name="Harrison R.J."/>
        </authorList>
    </citation>
    <scope>NUCLEOTIDE SEQUENCE [LARGE SCALE GENOMIC DNA]</scope>
    <source>
        <strain evidence="3 4">A4</strain>
        <strain evidence="2 6">ONT-3</strain>
        <strain evidence="1 5">SCRP245</strain>
    </source>
</reference>
<gene>
    <name evidence="3" type="ORF">PF001_g30939</name>
    <name evidence="2" type="ORF">PF010_g26903</name>
    <name evidence="1" type="ORF">PF011_g29626</name>
</gene>
<dbReference type="AlphaFoldDB" id="A0A6A3GY43"/>
<comment type="caution">
    <text evidence="1">The sequence shown here is derived from an EMBL/GenBank/DDBJ whole genome shotgun (WGS) entry which is preliminary data.</text>
</comment>
<dbReference type="EMBL" id="QXFX01003465">
    <property type="protein sequence ID" value="KAE9068843.1"/>
    <property type="molecule type" value="Genomic_DNA"/>
</dbReference>
<dbReference type="EMBL" id="QXGE01006395">
    <property type="protein sequence ID" value="KAE9265333.1"/>
    <property type="molecule type" value="Genomic_DNA"/>
</dbReference>
<proteinExistence type="predicted"/>
<protein>
    <submittedName>
        <fullName evidence="1">Uncharacterized protein</fullName>
    </submittedName>
</protein>
<name>A0A6A3GY43_9STRA</name>
<dbReference type="Proteomes" id="UP000460718">
    <property type="component" value="Unassembled WGS sequence"/>
</dbReference>
<dbReference type="Proteomes" id="UP000488956">
    <property type="component" value="Unassembled WGS sequence"/>
</dbReference>
<evidence type="ECO:0000313" key="4">
    <source>
        <dbReference type="Proteomes" id="UP000437068"/>
    </source>
</evidence>
<evidence type="ECO:0000313" key="1">
    <source>
        <dbReference type="EMBL" id="KAE8961762.1"/>
    </source>
</evidence>
<evidence type="ECO:0000313" key="2">
    <source>
        <dbReference type="EMBL" id="KAE9068843.1"/>
    </source>
</evidence>
<dbReference type="Proteomes" id="UP000437068">
    <property type="component" value="Unassembled WGS sequence"/>
</dbReference>
<dbReference type="EMBL" id="QXFW01005524">
    <property type="protein sequence ID" value="KAE8961762.1"/>
    <property type="molecule type" value="Genomic_DNA"/>
</dbReference>
<evidence type="ECO:0000313" key="5">
    <source>
        <dbReference type="Proteomes" id="UP000460718"/>
    </source>
</evidence>
<sequence>MPVRLVKRGLLPNTALTALYWAWSASAMAYCTTRSCPEITLYSRRSAMSIGCITSWVSPDIMNIETR</sequence>
<evidence type="ECO:0000313" key="6">
    <source>
        <dbReference type="Proteomes" id="UP000488956"/>
    </source>
</evidence>
<organism evidence="1 5">
    <name type="scientific">Phytophthora fragariae</name>
    <dbReference type="NCBI Taxonomy" id="53985"/>
    <lineage>
        <taxon>Eukaryota</taxon>
        <taxon>Sar</taxon>
        <taxon>Stramenopiles</taxon>
        <taxon>Oomycota</taxon>
        <taxon>Peronosporomycetes</taxon>
        <taxon>Peronosporales</taxon>
        <taxon>Peronosporaceae</taxon>
        <taxon>Phytophthora</taxon>
    </lineage>
</organism>
<evidence type="ECO:0000313" key="3">
    <source>
        <dbReference type="EMBL" id="KAE9265333.1"/>
    </source>
</evidence>